<keyword evidence="9" id="KW-0274">FAD</keyword>
<dbReference type="OrthoDB" id="4494979at2"/>
<comment type="similarity">
    <text evidence="3 14">Belongs to the TPP enzyme family.</text>
</comment>
<dbReference type="CDD" id="cd07035">
    <property type="entry name" value="TPP_PYR_POX_like"/>
    <property type="match status" value="1"/>
</dbReference>
<dbReference type="FunFam" id="3.40.50.970:FF:000007">
    <property type="entry name" value="Acetolactate synthase"/>
    <property type="match status" value="1"/>
</dbReference>
<evidence type="ECO:0000256" key="13">
    <source>
        <dbReference type="ARBA" id="ARBA00048670"/>
    </source>
</evidence>
<keyword evidence="12 14" id="KW-0100">Branched-chain amino acid biosynthesis</keyword>
<dbReference type="GO" id="GO:0030976">
    <property type="term" value="F:thiamine pyrophosphate binding"/>
    <property type="evidence" value="ECO:0007669"/>
    <property type="project" value="UniProtKB-UniRule"/>
</dbReference>
<dbReference type="PANTHER" id="PTHR18968">
    <property type="entry name" value="THIAMINE PYROPHOSPHATE ENZYMES"/>
    <property type="match status" value="1"/>
</dbReference>
<evidence type="ECO:0000256" key="10">
    <source>
        <dbReference type="ARBA" id="ARBA00022842"/>
    </source>
</evidence>
<dbReference type="InterPro" id="IPR012001">
    <property type="entry name" value="Thiamin_PyroP_enz_TPP-bd_dom"/>
</dbReference>
<sequence length="563" mass="61585">MKMIGAQALIACFRKENVDVIFGYPGGSVLTLYDELFLADFPHVLPRHEQGAIHAADGYARATGKVGVCVATSGPGATNLITGIATAYMDSVPIVAITGQVAVSLIGRDSFQEADICGISTPITKHNFLVKDVQELPKVIKEAFHIARTGRPGPVLVDIAKNVFAAELDFSYPEEISLRGYQPICKGDPSSVDAVFREMMKAQKPLFFVGGGINLSDTSDIMRKITAHTGIPVVTSLMGYGCVSPDDENFFGMIGMHGTYAGNLSTTEADLMIGLGARFDDRVTGLLAEFASKAKIVHFDIDPAEINKNLIADIRVVGDLRWSLQLLLEKVLEVPAELWARQVRPWKEQLLEWQKDKPLTYNKETRDILPQQVIERISELTDGKAVIATDVGQHQMWTAQFYQFKNPRTLLTSGGLGTMGYGLPAALGAQVGVGDKEVVCICGDGGFMMNCQELSTLADLNLPVKIILLNNGYLGMVAQWQRAFYNAHYAFSCMKTKTDYVQLSEAMGVPAVRIGNKEEFEQNFDKYFRTKGPILIELSIPETEDVLPMVPSGARLDQMIMGG</sequence>
<reference evidence="19" key="2">
    <citation type="submission" date="2011-02" db="EMBL/GenBank/DDBJ databases">
        <title>The complete genome of Syntrophobotulus glycolicus DSM 8271.</title>
        <authorList>
            <person name="Lucas S."/>
            <person name="Copeland A."/>
            <person name="Lapidus A."/>
            <person name="Bruce D."/>
            <person name="Goodwin L."/>
            <person name="Pitluck S."/>
            <person name="Kyrpides N."/>
            <person name="Mavromatis K."/>
            <person name="Pagani I."/>
            <person name="Ivanova N."/>
            <person name="Mikhailova N."/>
            <person name="Chertkov O."/>
            <person name="Held B."/>
            <person name="Detter J.C."/>
            <person name="Tapia R."/>
            <person name="Han C."/>
            <person name="Land M."/>
            <person name="Hauser L."/>
            <person name="Markowitz V."/>
            <person name="Cheng J.-F."/>
            <person name="Hugenholtz P."/>
            <person name="Woyke T."/>
            <person name="Wu D."/>
            <person name="Spring S."/>
            <person name="Schroeder M."/>
            <person name="Brambilla E."/>
            <person name="Klenk H.-P."/>
            <person name="Eisen J.A."/>
        </authorList>
    </citation>
    <scope>NUCLEOTIDE SEQUENCE [LARGE SCALE GENOMIC DNA]</scope>
    <source>
        <strain evidence="19">DSM 8271 / FlGlyR</strain>
    </source>
</reference>
<dbReference type="Pfam" id="PF02776">
    <property type="entry name" value="TPP_enzyme_N"/>
    <property type="match status" value="1"/>
</dbReference>
<accession>F0T259</accession>
<keyword evidence="19" id="KW-1185">Reference proteome</keyword>
<evidence type="ECO:0000259" key="16">
    <source>
        <dbReference type="Pfam" id="PF02775"/>
    </source>
</evidence>
<organism evidence="18 19">
    <name type="scientific">Syntrophobotulus glycolicus (strain DSM 8271 / FlGlyR)</name>
    <dbReference type="NCBI Taxonomy" id="645991"/>
    <lineage>
        <taxon>Bacteria</taxon>
        <taxon>Bacillati</taxon>
        <taxon>Bacillota</taxon>
        <taxon>Clostridia</taxon>
        <taxon>Eubacteriales</taxon>
        <taxon>Desulfitobacteriaceae</taxon>
        <taxon>Syntrophobotulus</taxon>
    </lineage>
</organism>
<feature type="domain" description="Thiamine pyrophosphate enzyme N-terminal TPP-binding" evidence="17">
    <location>
        <begin position="5"/>
        <end position="117"/>
    </location>
</feature>
<dbReference type="KEGG" id="sgy:Sgly_2112"/>
<proteinExistence type="inferred from homology"/>
<name>F0T259_SYNGF</name>
<dbReference type="GO" id="GO:0005948">
    <property type="term" value="C:acetolactate synthase complex"/>
    <property type="evidence" value="ECO:0007669"/>
    <property type="project" value="TreeGrafter"/>
</dbReference>
<dbReference type="InterPro" id="IPR011766">
    <property type="entry name" value="TPP_enzyme_TPP-bd"/>
</dbReference>
<dbReference type="GO" id="GO:0000287">
    <property type="term" value="F:magnesium ion binding"/>
    <property type="evidence" value="ECO:0007669"/>
    <property type="project" value="UniProtKB-UniRule"/>
</dbReference>
<evidence type="ECO:0000256" key="9">
    <source>
        <dbReference type="ARBA" id="ARBA00022827"/>
    </source>
</evidence>
<dbReference type="FunFam" id="3.40.50.970:FF:000016">
    <property type="entry name" value="Acetolactate synthase"/>
    <property type="match status" value="1"/>
</dbReference>
<dbReference type="InterPro" id="IPR029035">
    <property type="entry name" value="DHS-like_NAD/FAD-binding_dom"/>
</dbReference>
<evidence type="ECO:0000256" key="8">
    <source>
        <dbReference type="ARBA" id="ARBA00022723"/>
    </source>
</evidence>
<dbReference type="SUPFAM" id="SSF52518">
    <property type="entry name" value="Thiamin diphosphate-binding fold (THDP-binding)"/>
    <property type="match status" value="2"/>
</dbReference>
<dbReference type="InterPro" id="IPR012000">
    <property type="entry name" value="Thiamin_PyroP_enz_cen_dom"/>
</dbReference>
<dbReference type="InterPro" id="IPR012846">
    <property type="entry name" value="Acetolactate_synth_lsu"/>
</dbReference>
<protein>
    <recommendedName>
        <fullName evidence="4 14">Acetolactate synthase</fullName>
        <ecNumber evidence="4 14">2.2.1.6</ecNumber>
    </recommendedName>
</protein>
<dbReference type="Gene3D" id="3.40.50.1220">
    <property type="entry name" value="TPP-binding domain"/>
    <property type="match status" value="1"/>
</dbReference>
<dbReference type="GO" id="GO:0003984">
    <property type="term" value="F:acetolactate synthase activity"/>
    <property type="evidence" value="ECO:0007669"/>
    <property type="project" value="UniProtKB-EC"/>
</dbReference>
<evidence type="ECO:0000256" key="7">
    <source>
        <dbReference type="ARBA" id="ARBA00022679"/>
    </source>
</evidence>
<evidence type="ECO:0000256" key="4">
    <source>
        <dbReference type="ARBA" id="ARBA00013145"/>
    </source>
</evidence>
<dbReference type="UniPathway" id="UPA00049">
    <property type="reaction ID" value="UER00059"/>
</dbReference>
<keyword evidence="5 14" id="KW-0028">Amino-acid biosynthesis</keyword>
<dbReference type="RefSeq" id="WP_013625270.1">
    <property type="nucleotide sequence ID" value="NC_015172.1"/>
</dbReference>
<keyword evidence="6" id="KW-0285">Flavoprotein</keyword>
<keyword evidence="7 14" id="KW-0808">Transferase</keyword>
<comment type="cofactor">
    <cofactor evidence="14">
        <name>Mg(2+)</name>
        <dbReference type="ChEBI" id="CHEBI:18420"/>
    </cofactor>
    <text evidence="14">Binds 1 Mg(2+) ion per subunit.</text>
</comment>
<evidence type="ECO:0000256" key="6">
    <source>
        <dbReference type="ARBA" id="ARBA00022630"/>
    </source>
</evidence>
<dbReference type="Pfam" id="PF02775">
    <property type="entry name" value="TPP_enzyme_C"/>
    <property type="match status" value="1"/>
</dbReference>
<dbReference type="CDD" id="cd02015">
    <property type="entry name" value="TPP_AHAS"/>
    <property type="match status" value="1"/>
</dbReference>
<dbReference type="GO" id="GO:0050660">
    <property type="term" value="F:flavin adenine dinucleotide binding"/>
    <property type="evidence" value="ECO:0007669"/>
    <property type="project" value="InterPro"/>
</dbReference>
<dbReference type="Gene3D" id="3.40.50.970">
    <property type="match status" value="2"/>
</dbReference>
<keyword evidence="11 14" id="KW-0786">Thiamine pyrophosphate</keyword>
<dbReference type="GO" id="GO:0009097">
    <property type="term" value="P:isoleucine biosynthetic process"/>
    <property type="evidence" value="ECO:0007669"/>
    <property type="project" value="UniProtKB-UniPathway"/>
</dbReference>
<evidence type="ECO:0000259" key="15">
    <source>
        <dbReference type="Pfam" id="PF00205"/>
    </source>
</evidence>
<dbReference type="Proteomes" id="UP000007488">
    <property type="component" value="Chromosome"/>
</dbReference>
<dbReference type="STRING" id="645991.Sgly_2112"/>
<dbReference type="InterPro" id="IPR045229">
    <property type="entry name" value="TPP_enz"/>
</dbReference>
<comment type="cofactor">
    <cofactor evidence="14">
        <name>thiamine diphosphate</name>
        <dbReference type="ChEBI" id="CHEBI:58937"/>
    </cofactor>
    <text evidence="14">Binds 1 thiamine pyrophosphate per subunit.</text>
</comment>
<comment type="pathway">
    <text evidence="1 14">Amino-acid biosynthesis; L-isoleucine biosynthesis; L-isoleucine from 2-oxobutanoate: step 1/4.</text>
</comment>
<dbReference type="EMBL" id="CP002547">
    <property type="protein sequence ID" value="ADY56403.1"/>
    <property type="molecule type" value="Genomic_DNA"/>
</dbReference>
<comment type="pathway">
    <text evidence="2 14">Amino-acid biosynthesis; L-valine biosynthesis; L-valine from pyruvate: step 1/4.</text>
</comment>
<evidence type="ECO:0000256" key="2">
    <source>
        <dbReference type="ARBA" id="ARBA00005025"/>
    </source>
</evidence>
<feature type="domain" description="Thiamine pyrophosphate enzyme TPP-binding" evidence="16">
    <location>
        <begin position="390"/>
        <end position="537"/>
    </location>
</feature>
<gene>
    <name evidence="18" type="ordered locus">Sgly_2112</name>
</gene>
<dbReference type="InterPro" id="IPR029061">
    <property type="entry name" value="THDP-binding"/>
</dbReference>
<dbReference type="PANTHER" id="PTHR18968:SF13">
    <property type="entry name" value="ACETOLACTATE SYNTHASE CATALYTIC SUBUNIT, MITOCHONDRIAL"/>
    <property type="match status" value="1"/>
</dbReference>
<dbReference type="EC" id="2.2.1.6" evidence="4 14"/>
<dbReference type="SUPFAM" id="SSF52467">
    <property type="entry name" value="DHS-like NAD/FAD-binding domain"/>
    <property type="match status" value="1"/>
</dbReference>
<evidence type="ECO:0000256" key="1">
    <source>
        <dbReference type="ARBA" id="ARBA00004974"/>
    </source>
</evidence>
<evidence type="ECO:0000313" key="19">
    <source>
        <dbReference type="Proteomes" id="UP000007488"/>
    </source>
</evidence>
<dbReference type="eggNOG" id="COG0028">
    <property type="taxonomic scope" value="Bacteria"/>
</dbReference>
<dbReference type="HOGENOM" id="CLU_013748_1_2_9"/>
<dbReference type="UniPathway" id="UPA00047">
    <property type="reaction ID" value="UER00055"/>
</dbReference>
<dbReference type="AlphaFoldDB" id="F0T259"/>
<evidence type="ECO:0000256" key="5">
    <source>
        <dbReference type="ARBA" id="ARBA00022605"/>
    </source>
</evidence>
<feature type="domain" description="Thiamine pyrophosphate enzyme central" evidence="15">
    <location>
        <begin position="193"/>
        <end position="326"/>
    </location>
</feature>
<reference evidence="18 19" key="1">
    <citation type="journal article" date="2011" name="Stand. Genomic Sci.">
        <title>Complete genome sequence of Syntrophobotulus glycolicus type strain (FlGlyR).</title>
        <authorList>
            <person name="Han C."/>
            <person name="Mwirichia R."/>
            <person name="Chertkov O."/>
            <person name="Held B."/>
            <person name="Lapidus A."/>
            <person name="Nolan M."/>
            <person name="Lucas S."/>
            <person name="Hammon N."/>
            <person name="Deshpande S."/>
            <person name="Cheng J.F."/>
            <person name="Tapia R."/>
            <person name="Goodwin L."/>
            <person name="Pitluck S."/>
            <person name="Huntemann M."/>
            <person name="Liolios K."/>
            <person name="Ivanova N."/>
            <person name="Pagani I."/>
            <person name="Mavromatis K."/>
            <person name="Ovchinikova G."/>
            <person name="Pati A."/>
            <person name="Chen A."/>
            <person name="Palaniappan K."/>
            <person name="Land M."/>
            <person name="Hauser L."/>
            <person name="Brambilla E.M."/>
            <person name="Rohde M."/>
            <person name="Spring S."/>
            <person name="Sikorski J."/>
            <person name="Goker M."/>
            <person name="Woyke T."/>
            <person name="Bristow J."/>
            <person name="Eisen J.A."/>
            <person name="Markowitz V."/>
            <person name="Hugenholtz P."/>
            <person name="Kyrpides N.C."/>
            <person name="Klenk H.P."/>
            <person name="Detter J.C."/>
        </authorList>
    </citation>
    <scope>NUCLEOTIDE SEQUENCE [LARGE SCALE GENOMIC DNA]</scope>
    <source>
        <strain evidence="19">DSM 8271 / FlGlyR</strain>
    </source>
</reference>
<evidence type="ECO:0000256" key="12">
    <source>
        <dbReference type="ARBA" id="ARBA00023304"/>
    </source>
</evidence>
<evidence type="ECO:0000256" key="3">
    <source>
        <dbReference type="ARBA" id="ARBA00007812"/>
    </source>
</evidence>
<comment type="catalytic activity">
    <reaction evidence="13 14">
        <text>2 pyruvate + H(+) = (2S)-2-acetolactate + CO2</text>
        <dbReference type="Rhea" id="RHEA:25249"/>
        <dbReference type="ChEBI" id="CHEBI:15361"/>
        <dbReference type="ChEBI" id="CHEBI:15378"/>
        <dbReference type="ChEBI" id="CHEBI:16526"/>
        <dbReference type="ChEBI" id="CHEBI:58476"/>
        <dbReference type="EC" id="2.2.1.6"/>
    </reaction>
</comment>
<evidence type="ECO:0000259" key="17">
    <source>
        <dbReference type="Pfam" id="PF02776"/>
    </source>
</evidence>
<evidence type="ECO:0000256" key="11">
    <source>
        <dbReference type="ARBA" id="ARBA00023052"/>
    </source>
</evidence>
<keyword evidence="10 14" id="KW-0460">Magnesium</keyword>
<dbReference type="FunFam" id="3.40.50.1220:FF:000008">
    <property type="entry name" value="Acetolactate synthase"/>
    <property type="match status" value="1"/>
</dbReference>
<evidence type="ECO:0000256" key="14">
    <source>
        <dbReference type="RuleBase" id="RU003591"/>
    </source>
</evidence>
<dbReference type="InterPro" id="IPR039368">
    <property type="entry name" value="AHAS_TPP"/>
</dbReference>
<dbReference type="Pfam" id="PF00205">
    <property type="entry name" value="TPP_enzyme_M"/>
    <property type="match status" value="1"/>
</dbReference>
<evidence type="ECO:0000313" key="18">
    <source>
        <dbReference type="EMBL" id="ADY56403.1"/>
    </source>
</evidence>
<keyword evidence="8 14" id="KW-0479">Metal-binding</keyword>
<dbReference type="NCBIfam" id="TIGR00118">
    <property type="entry name" value="acolac_lg"/>
    <property type="match status" value="1"/>
</dbReference>
<dbReference type="GO" id="GO:0009099">
    <property type="term" value="P:L-valine biosynthetic process"/>
    <property type="evidence" value="ECO:0007669"/>
    <property type="project" value="UniProtKB-UniPathway"/>
</dbReference>